<dbReference type="Gene3D" id="3.30.1490.300">
    <property type="match status" value="1"/>
</dbReference>
<keyword evidence="2" id="KW-0812">Transmembrane</keyword>
<feature type="transmembrane region" description="Helical" evidence="2">
    <location>
        <begin position="389"/>
        <end position="412"/>
    </location>
</feature>
<sequence length="546" mass="60116">MKLPKPKLKKVKETPAIAKPSESAKPPSVHPKNGIKLRFPNLVSFFSGQHAVAGIAISENNIYSVVLNNFRGAQPTVVSSQQVALPQGTFVEGKLNKPQDLVAALIKLRSKAKTPFCIFSLPGSEWWMRLFFFPASLTNVQFEDSMQFHLSLDLPWDPKEAYADWEEIDADEADKRSALLVAAKISAITPYLDVLERAGWTTLAIEPASLSIIRAIAHFEADVPAIVLGYDGTILEEMIVWKGKMHFGRVVSLPAQESVFKSDEKYNLSTKPAVSVVEPLGTSPAKGLDVYMAVELKRLMAYVQTEPLGMPKPTHLFFVGPFSQTHINKLAEVARNYGLTEKVFAASSLPWGVALRGLIPRDKDNLISLMPVGTEESYTRKRAALFFEFALNFSFLVVLILAVSFAGAWFFVRNEKQKSIERLARIKGNTTQIQATIEGLQEFTDASALAISVAQATPHWDGIYGKILDAQVPGITIYKITLNVSGAVKIQGKTEKPSNLLAFRDALQNKNLGQNIVIPANLFESGGTGDFVLVFNLPDTKEPFNP</sequence>
<dbReference type="Gene3D" id="3.30.420.40">
    <property type="match status" value="2"/>
</dbReference>
<evidence type="ECO:0000256" key="2">
    <source>
        <dbReference type="SAM" id="Phobius"/>
    </source>
</evidence>
<reference evidence="3 4" key="1">
    <citation type="journal article" date="2016" name="Nat. Commun.">
        <title>Thousands of microbial genomes shed light on interconnected biogeochemical processes in an aquifer system.</title>
        <authorList>
            <person name="Anantharaman K."/>
            <person name="Brown C.T."/>
            <person name="Hug L.A."/>
            <person name="Sharon I."/>
            <person name="Castelle C.J."/>
            <person name="Probst A.J."/>
            <person name="Thomas B.C."/>
            <person name="Singh A."/>
            <person name="Wilkins M.J."/>
            <person name="Karaoz U."/>
            <person name="Brodie E.L."/>
            <person name="Williams K.H."/>
            <person name="Hubbard S.S."/>
            <person name="Banfield J.F."/>
        </authorList>
    </citation>
    <scope>NUCLEOTIDE SEQUENCE [LARGE SCALE GENOMIC DNA]</scope>
</reference>
<proteinExistence type="predicted"/>
<organism evidence="3 4">
    <name type="scientific">Candidatus Terrybacteria bacterium RIFCSPHIGHO2_01_FULL_43_35</name>
    <dbReference type="NCBI Taxonomy" id="1802361"/>
    <lineage>
        <taxon>Bacteria</taxon>
        <taxon>Candidatus Terryibacteriota</taxon>
    </lineage>
</organism>
<comment type="caution">
    <text evidence="3">The sequence shown here is derived from an EMBL/GenBank/DDBJ whole genome shotgun (WGS) entry which is preliminary data.</text>
</comment>
<dbReference type="Pfam" id="PF11104">
    <property type="entry name" value="PilM_2"/>
    <property type="match status" value="1"/>
</dbReference>
<gene>
    <name evidence="3" type="ORF">A2828_03455</name>
</gene>
<evidence type="ECO:0000256" key="1">
    <source>
        <dbReference type="SAM" id="MobiDB-lite"/>
    </source>
</evidence>
<accession>A0A1G2PG29</accession>
<dbReference type="AlphaFoldDB" id="A0A1G2PG29"/>
<dbReference type="Proteomes" id="UP000178869">
    <property type="component" value="Unassembled WGS sequence"/>
</dbReference>
<keyword evidence="2" id="KW-0472">Membrane</keyword>
<name>A0A1G2PG29_9BACT</name>
<dbReference type="SUPFAM" id="SSF53067">
    <property type="entry name" value="Actin-like ATPase domain"/>
    <property type="match status" value="1"/>
</dbReference>
<feature type="region of interest" description="Disordered" evidence="1">
    <location>
        <begin position="1"/>
        <end position="32"/>
    </location>
</feature>
<keyword evidence="2" id="KW-1133">Transmembrane helix</keyword>
<evidence type="ECO:0000313" key="3">
    <source>
        <dbReference type="EMBL" id="OHA47295.1"/>
    </source>
</evidence>
<dbReference type="InterPro" id="IPR043129">
    <property type="entry name" value="ATPase_NBD"/>
</dbReference>
<dbReference type="EMBL" id="MHSR01000004">
    <property type="protein sequence ID" value="OHA47295.1"/>
    <property type="molecule type" value="Genomic_DNA"/>
</dbReference>
<protein>
    <submittedName>
        <fullName evidence="3">Uncharacterized protein</fullName>
    </submittedName>
</protein>
<dbReference type="InterPro" id="IPR005883">
    <property type="entry name" value="PilM"/>
</dbReference>
<feature type="compositionally biased region" description="Basic residues" evidence="1">
    <location>
        <begin position="1"/>
        <end position="10"/>
    </location>
</feature>
<evidence type="ECO:0000313" key="4">
    <source>
        <dbReference type="Proteomes" id="UP000178869"/>
    </source>
</evidence>